<sequence>MELILITSDKIEEIAESSSASQKSRKRVRRKLKESPPCKILRHDVLPEERYELKCIVDKCDWNVRATRIKYSTLFRVIKYHNIHECSVDARKSDQKHATSNFISEQIIEHVRGKKIEVTLAFVENEMKKKFRIDIGYHKAWCAIQKVVACIRGIPEENYQILPPYLHMMAGKNPGTYTSIKRDAQNRFAYMFFAHSASIVGWYYYRPVIDANNQIFSLCFGVADSENNEAYIWFFGEMRKAIQVRHELLFLSDRNQSIVNGIRKVFPEAHHGICLYHFEKNLKQRHAKATVINLFQSVARSYKHEDFNQLMSQLKSIDKKTYNYIMEEPPERWARSWFPQRRYYMLTTNIVESMNSVLLKGREMPILRMLDFIQEMLGEWFYKRRKKANETFHRVSIWAEEEMTKKMDLACKTFVFNLDSMLFRINSEGIEFIVDLKKRTCDCLQFQLDELPCPHAIAAIN</sequence>
<dbReference type="RefSeq" id="XP_075109091.1">
    <property type="nucleotide sequence ID" value="XM_075252990.1"/>
</dbReference>
<reference evidence="1" key="1">
    <citation type="journal article" date="2014" name="Nat. Commun.">
        <title>The tobacco genome sequence and its comparison with those of tomato and potato.</title>
        <authorList>
            <person name="Sierro N."/>
            <person name="Battey J.N."/>
            <person name="Ouadi S."/>
            <person name="Bakaher N."/>
            <person name="Bovet L."/>
            <person name="Willig A."/>
            <person name="Goepfert S."/>
            <person name="Peitsch M.C."/>
            <person name="Ivanov N.V."/>
        </authorList>
    </citation>
    <scope>NUCLEOTIDE SEQUENCE [LARGE SCALE GENOMIC DNA]</scope>
</reference>
<organism evidence="1 2">
    <name type="scientific">Nicotiana tabacum</name>
    <name type="common">Common tobacco</name>
    <dbReference type="NCBI Taxonomy" id="4097"/>
    <lineage>
        <taxon>Eukaryota</taxon>
        <taxon>Viridiplantae</taxon>
        <taxon>Streptophyta</taxon>
        <taxon>Embryophyta</taxon>
        <taxon>Tracheophyta</taxon>
        <taxon>Spermatophyta</taxon>
        <taxon>Magnoliopsida</taxon>
        <taxon>eudicotyledons</taxon>
        <taxon>Gunneridae</taxon>
        <taxon>Pentapetalae</taxon>
        <taxon>asterids</taxon>
        <taxon>lamiids</taxon>
        <taxon>Solanales</taxon>
        <taxon>Solanaceae</taxon>
        <taxon>Nicotianoideae</taxon>
        <taxon>Nicotianeae</taxon>
        <taxon>Nicotiana</taxon>
    </lineage>
</organism>
<protein>
    <submittedName>
        <fullName evidence="2">Uncharacterized protein LOC142180885</fullName>
    </submittedName>
</protein>
<evidence type="ECO:0000313" key="1">
    <source>
        <dbReference type="Proteomes" id="UP000790787"/>
    </source>
</evidence>
<dbReference type="Proteomes" id="UP000790787">
    <property type="component" value="Chromosome 5"/>
</dbReference>
<keyword evidence="1" id="KW-1185">Reference proteome</keyword>
<name>A0AC58UHX4_TOBAC</name>
<reference evidence="2" key="2">
    <citation type="submission" date="2025-08" db="UniProtKB">
        <authorList>
            <consortium name="RefSeq"/>
        </authorList>
    </citation>
    <scope>IDENTIFICATION</scope>
    <source>
        <tissue evidence="2">Leaf</tissue>
    </source>
</reference>
<evidence type="ECO:0000313" key="2">
    <source>
        <dbReference type="RefSeq" id="XP_075109091.1"/>
    </source>
</evidence>
<accession>A0AC58UHX4</accession>
<gene>
    <name evidence="2" type="primary">LOC142180885</name>
</gene>
<proteinExistence type="predicted"/>